<keyword evidence="3" id="KW-1185">Reference proteome</keyword>
<gene>
    <name evidence="2" type="ORF">QYF61_019249</name>
</gene>
<accession>A0AAN7MFN3</accession>
<sequence>MVKGLGGTAEAERLRSLGLFSLERRRLRGALMAVYSVLTGGGGGGGADLLSLATSDRTRGNGTKLRQGKLRLDVRQRFFTERVVGPWNGLPREVATAPREVATAPREVATAPSPSEFREHLDDALSHVG</sequence>
<evidence type="ECO:0000313" key="3">
    <source>
        <dbReference type="Proteomes" id="UP001333110"/>
    </source>
</evidence>
<feature type="region of interest" description="Disordered" evidence="1">
    <location>
        <begin position="103"/>
        <end position="129"/>
    </location>
</feature>
<evidence type="ECO:0000313" key="2">
    <source>
        <dbReference type="EMBL" id="KAK4805305.1"/>
    </source>
</evidence>
<organism evidence="2 3">
    <name type="scientific">Mycteria americana</name>
    <name type="common">Wood stork</name>
    <dbReference type="NCBI Taxonomy" id="33587"/>
    <lineage>
        <taxon>Eukaryota</taxon>
        <taxon>Metazoa</taxon>
        <taxon>Chordata</taxon>
        <taxon>Craniata</taxon>
        <taxon>Vertebrata</taxon>
        <taxon>Euteleostomi</taxon>
        <taxon>Archelosauria</taxon>
        <taxon>Archosauria</taxon>
        <taxon>Dinosauria</taxon>
        <taxon>Saurischia</taxon>
        <taxon>Theropoda</taxon>
        <taxon>Coelurosauria</taxon>
        <taxon>Aves</taxon>
        <taxon>Neognathae</taxon>
        <taxon>Neoaves</taxon>
        <taxon>Aequornithes</taxon>
        <taxon>Ciconiiformes</taxon>
        <taxon>Ciconiidae</taxon>
        <taxon>Mycteria</taxon>
    </lineage>
</organism>
<dbReference type="Proteomes" id="UP001333110">
    <property type="component" value="Unassembled WGS sequence"/>
</dbReference>
<evidence type="ECO:0000256" key="1">
    <source>
        <dbReference type="SAM" id="MobiDB-lite"/>
    </source>
</evidence>
<proteinExistence type="predicted"/>
<name>A0AAN7MFN3_MYCAM</name>
<comment type="caution">
    <text evidence="2">The sequence shown here is derived from an EMBL/GenBank/DDBJ whole genome shotgun (WGS) entry which is preliminary data.</text>
</comment>
<dbReference type="AlphaFoldDB" id="A0AAN7MFN3"/>
<feature type="compositionally biased region" description="Basic and acidic residues" evidence="1">
    <location>
        <begin position="116"/>
        <end position="129"/>
    </location>
</feature>
<reference evidence="2 3" key="1">
    <citation type="journal article" date="2023" name="J. Hered.">
        <title>Chromosome-level genome of the wood stork (Mycteria americana) provides insight into avian chromosome evolution.</title>
        <authorList>
            <person name="Flamio R. Jr."/>
            <person name="Ramstad K.M."/>
        </authorList>
    </citation>
    <scope>NUCLEOTIDE SEQUENCE [LARGE SCALE GENOMIC DNA]</scope>
    <source>
        <strain evidence="2">JAX WOST 10</strain>
    </source>
</reference>
<dbReference type="EMBL" id="JAUNZN010000124">
    <property type="protein sequence ID" value="KAK4805305.1"/>
    <property type="molecule type" value="Genomic_DNA"/>
</dbReference>
<protein>
    <submittedName>
        <fullName evidence="2">Uncharacterized protein</fullName>
    </submittedName>
</protein>